<dbReference type="RefSeq" id="WP_376847639.1">
    <property type="nucleotide sequence ID" value="NZ_JBHSFW010000025.1"/>
</dbReference>
<feature type="transmembrane region" description="Helical" evidence="1">
    <location>
        <begin position="268"/>
        <end position="290"/>
    </location>
</feature>
<evidence type="ECO:0000256" key="1">
    <source>
        <dbReference type="SAM" id="Phobius"/>
    </source>
</evidence>
<feature type="transmembrane region" description="Helical" evidence="1">
    <location>
        <begin position="459"/>
        <end position="477"/>
    </location>
</feature>
<feature type="transmembrane region" description="Helical" evidence="1">
    <location>
        <begin position="382"/>
        <end position="400"/>
    </location>
</feature>
<feature type="transmembrane region" description="Helical" evidence="1">
    <location>
        <begin position="169"/>
        <end position="195"/>
    </location>
</feature>
<feature type="transmembrane region" description="Helical" evidence="1">
    <location>
        <begin position="139"/>
        <end position="163"/>
    </location>
</feature>
<keyword evidence="1" id="KW-1133">Transmembrane helix</keyword>
<evidence type="ECO:0000313" key="3">
    <source>
        <dbReference type="Proteomes" id="UP001596022"/>
    </source>
</evidence>
<evidence type="ECO:0008006" key="4">
    <source>
        <dbReference type="Google" id="ProtNLM"/>
    </source>
</evidence>
<keyword evidence="1" id="KW-0472">Membrane</keyword>
<feature type="transmembrane region" description="Helical" evidence="1">
    <location>
        <begin position="207"/>
        <end position="226"/>
    </location>
</feature>
<organism evidence="2 3">
    <name type="scientific">Camelliibacillus cellulosilyticus</name>
    <dbReference type="NCBI Taxonomy" id="2174486"/>
    <lineage>
        <taxon>Bacteria</taxon>
        <taxon>Bacillati</taxon>
        <taxon>Bacillota</taxon>
        <taxon>Bacilli</taxon>
        <taxon>Bacillales</taxon>
        <taxon>Sporolactobacillaceae</taxon>
        <taxon>Camelliibacillus</taxon>
    </lineage>
</organism>
<accession>A0ABV9GTJ7</accession>
<keyword evidence="3" id="KW-1185">Reference proteome</keyword>
<gene>
    <name evidence="2" type="ORF">ACFO4N_17685</name>
</gene>
<feature type="transmembrane region" description="Helical" evidence="1">
    <location>
        <begin position="348"/>
        <end position="370"/>
    </location>
</feature>
<feature type="transmembrane region" description="Helical" evidence="1">
    <location>
        <begin position="63"/>
        <end position="84"/>
    </location>
</feature>
<comment type="caution">
    <text evidence="2">The sequence shown here is derived from an EMBL/GenBank/DDBJ whole genome shotgun (WGS) entry which is preliminary data.</text>
</comment>
<protein>
    <recommendedName>
        <fullName evidence="4">ABC-2 type transport system permease protein</fullName>
    </recommendedName>
</protein>
<sequence>MKDLPTLRFLDHFKSVFEMFGVDYPIMRKILQVKLLMDRRRVPSVYQSMQAKKKKNQKEDSNLFFKSLWVYALMSLMVALFISFGNHYFFQMSLSFSLLLFVLASALVADFSSVLLDIRDKNILSPRPVNKATISCAKLVHVSIYMFWVTAATTVIPLVVGFFTHGAFFFLIFLAEIILFDFFIVFLTALLYFLVLKFFDGEKLKDIINYVQIGLTLAIVIGYQLVARMFDLVDLNHAFEPTLWQFFLPPVWYSAPFELFLNGHWSEAYVVLSLLGLLVPIVAMALYILCLPAFEKNLEKLAEQGGRAQVKRRPLNRFLAKILCASPQENAFYRFAGRMMAGERDFKLKVYPMLGLSVIFPFIFLFNVLRDASLAQVGEGKSYLFIYFSLIQLPSVVMMLQYSGKYKGAWIYQTAPIANLAALFKGTLKACIIKLYVPIYIIISVIFLWIFGFRILPDLLVVLVASALYMVICHKALTKKLPFSEAITDSQQHASVGIILIFMLLIGVFIGVHFLFTLIPYGVYGYLLILLVVNVIAWKKAFPASWQALK</sequence>
<dbReference type="Proteomes" id="UP001596022">
    <property type="component" value="Unassembled WGS sequence"/>
</dbReference>
<reference evidence="3" key="1">
    <citation type="journal article" date="2019" name="Int. J. Syst. Evol. Microbiol.">
        <title>The Global Catalogue of Microorganisms (GCM) 10K type strain sequencing project: providing services to taxonomists for standard genome sequencing and annotation.</title>
        <authorList>
            <consortium name="The Broad Institute Genomics Platform"/>
            <consortium name="The Broad Institute Genome Sequencing Center for Infectious Disease"/>
            <person name="Wu L."/>
            <person name="Ma J."/>
        </authorList>
    </citation>
    <scope>NUCLEOTIDE SEQUENCE [LARGE SCALE GENOMIC DNA]</scope>
    <source>
        <strain evidence="3">CGMCC 1.16306</strain>
    </source>
</reference>
<feature type="transmembrane region" description="Helical" evidence="1">
    <location>
        <begin position="498"/>
        <end position="517"/>
    </location>
</feature>
<evidence type="ECO:0000313" key="2">
    <source>
        <dbReference type="EMBL" id="MFC4620526.1"/>
    </source>
</evidence>
<dbReference type="EMBL" id="JBHSFW010000025">
    <property type="protein sequence ID" value="MFC4620526.1"/>
    <property type="molecule type" value="Genomic_DNA"/>
</dbReference>
<name>A0ABV9GTJ7_9BACL</name>
<feature type="transmembrane region" description="Helical" evidence="1">
    <location>
        <begin position="96"/>
        <end position="118"/>
    </location>
</feature>
<proteinExistence type="predicted"/>
<keyword evidence="1" id="KW-0812">Transmembrane</keyword>
<feature type="transmembrane region" description="Helical" evidence="1">
    <location>
        <begin position="435"/>
        <end position="453"/>
    </location>
</feature>
<feature type="transmembrane region" description="Helical" evidence="1">
    <location>
        <begin position="523"/>
        <end position="542"/>
    </location>
</feature>